<dbReference type="EMBL" id="BAABAE010000002">
    <property type="protein sequence ID" value="GAA3734528.1"/>
    <property type="molecule type" value="Genomic_DNA"/>
</dbReference>
<dbReference type="Gene3D" id="1.10.10.10">
    <property type="entry name" value="Winged helix-like DNA-binding domain superfamily/Winged helix DNA-binding domain"/>
    <property type="match status" value="1"/>
</dbReference>
<dbReference type="SUPFAM" id="SSF46785">
    <property type="entry name" value="Winged helix' DNA-binding domain"/>
    <property type="match status" value="1"/>
</dbReference>
<organism evidence="1 2">
    <name type="scientific">Leifsonella bigeumensis</name>
    <dbReference type="NCBI Taxonomy" id="433643"/>
    <lineage>
        <taxon>Bacteria</taxon>
        <taxon>Bacillati</taxon>
        <taxon>Actinomycetota</taxon>
        <taxon>Actinomycetes</taxon>
        <taxon>Micrococcales</taxon>
        <taxon>Microbacteriaceae</taxon>
        <taxon>Leifsonella</taxon>
    </lineage>
</organism>
<evidence type="ECO:0000313" key="2">
    <source>
        <dbReference type="Proteomes" id="UP001501004"/>
    </source>
</evidence>
<dbReference type="InterPro" id="IPR011991">
    <property type="entry name" value="ArsR-like_HTH"/>
</dbReference>
<dbReference type="CDD" id="cd00090">
    <property type="entry name" value="HTH_ARSR"/>
    <property type="match status" value="1"/>
</dbReference>
<dbReference type="Pfam" id="PF12840">
    <property type="entry name" value="HTH_20"/>
    <property type="match status" value="1"/>
</dbReference>
<protein>
    <submittedName>
        <fullName evidence="1">Helix-turn-helix domain-containing protein</fullName>
    </submittedName>
</protein>
<reference evidence="2" key="1">
    <citation type="journal article" date="2019" name="Int. J. Syst. Evol. Microbiol.">
        <title>The Global Catalogue of Microorganisms (GCM) 10K type strain sequencing project: providing services to taxonomists for standard genome sequencing and annotation.</title>
        <authorList>
            <consortium name="The Broad Institute Genomics Platform"/>
            <consortium name="The Broad Institute Genome Sequencing Center for Infectious Disease"/>
            <person name="Wu L."/>
            <person name="Ma J."/>
        </authorList>
    </citation>
    <scope>NUCLEOTIDE SEQUENCE [LARGE SCALE GENOMIC DNA]</scope>
    <source>
        <strain evidence="2">JCM 16949</strain>
    </source>
</reference>
<name>A0ABP7FA47_9MICO</name>
<evidence type="ECO:0000313" key="1">
    <source>
        <dbReference type="EMBL" id="GAA3734528.1"/>
    </source>
</evidence>
<dbReference type="InterPro" id="IPR036390">
    <property type="entry name" value="WH_DNA-bd_sf"/>
</dbReference>
<proteinExistence type="predicted"/>
<comment type="caution">
    <text evidence="1">The sequence shown here is derived from an EMBL/GenBank/DDBJ whole genome shotgun (WGS) entry which is preliminary data.</text>
</comment>
<dbReference type="Proteomes" id="UP001501004">
    <property type="component" value="Unassembled WGS sequence"/>
</dbReference>
<dbReference type="RefSeq" id="WP_344754002.1">
    <property type="nucleotide sequence ID" value="NZ_BAABAE010000002.1"/>
</dbReference>
<sequence>MNESRTGQISAVAAISDPQRRALFEFVSRSENAVSREDAARALGVPRSTAAFHLDRLVDEGVLEADFRRLSGKTGPGSGRPSKLYRRTGGEISVSIPARRYELAGELLAAAVEEADRTGEAVREVLATIAEKTGRELGASAGTLDAALESCGYEPQDDGEGGLVLTNCPFHKLATNHTDVICHANVSLLSGVADGASEDARTVEFVPPTGEHCCVRVVARAD</sequence>
<accession>A0ABP7FA47</accession>
<dbReference type="InterPro" id="IPR036388">
    <property type="entry name" value="WH-like_DNA-bd_sf"/>
</dbReference>
<gene>
    <name evidence="1" type="ORF">GCM10022239_08290</name>
</gene>
<keyword evidence="2" id="KW-1185">Reference proteome</keyword>